<dbReference type="EMBL" id="CP001089">
    <property type="protein sequence ID" value="ACD94235.1"/>
    <property type="molecule type" value="Genomic_DNA"/>
</dbReference>
<dbReference type="InterPro" id="IPR005771">
    <property type="entry name" value="GalU_uridylyltTrfase_bac/arc"/>
</dbReference>
<evidence type="ECO:0000313" key="10">
    <source>
        <dbReference type="Proteomes" id="UP000002420"/>
    </source>
</evidence>
<accession>B3E2I2</accession>
<evidence type="ECO:0000256" key="6">
    <source>
        <dbReference type="ARBA" id="ARBA00048128"/>
    </source>
</evidence>
<dbReference type="STRING" id="398767.Glov_0507"/>
<comment type="similarity">
    <text evidence="1 7">Belongs to the UDPGP type 2 family.</text>
</comment>
<feature type="domain" description="Nucleotidyl transferase" evidence="8">
    <location>
        <begin position="10"/>
        <end position="269"/>
    </location>
</feature>
<dbReference type="eggNOG" id="COG1210">
    <property type="taxonomic scope" value="Bacteria"/>
</dbReference>
<sequence>MKVRKAIFPVAGLGTRFLPATKSSPKEMLPLIDKPLVQYVVEEAVAAGIEQIIFVTGRTKRSIEDHFDSSPELENHLEEKGKDETLQAVRCIADLVDIFYVRQKKALGLGHAILCARDFIGNEPFAVLLGDDIIDTPGSAPCLRQLLDVYEHYKGSVLALEQVPMEQISSYGCVAVNRITDHVMEVTDMVEKPPQAEAPSNLAIIGRYVLTPAIFPLLEQQQPGRGGEIQLTDAIKRLSQDEAVYGCLFEGLRHDCGDKLGFLKATVDLALKRDEFKEDFTAYLKQRLGCL</sequence>
<dbReference type="InterPro" id="IPR005835">
    <property type="entry name" value="NTP_transferase_dom"/>
</dbReference>
<evidence type="ECO:0000313" key="9">
    <source>
        <dbReference type="EMBL" id="ACD94235.1"/>
    </source>
</evidence>
<dbReference type="RefSeq" id="WP_012468591.1">
    <property type="nucleotide sequence ID" value="NC_010814.1"/>
</dbReference>
<keyword evidence="4 7" id="KW-0808">Transferase</keyword>
<protein>
    <recommendedName>
        <fullName evidence="3 7">UTP--glucose-1-phosphate uridylyltransferase</fullName>
        <ecNumber evidence="2 7">2.7.7.9</ecNumber>
    </recommendedName>
    <alternativeName>
        <fullName evidence="7">UDP-glucose pyrophosphorylase</fullName>
    </alternativeName>
</protein>
<dbReference type="Pfam" id="PF00483">
    <property type="entry name" value="NTP_transferase"/>
    <property type="match status" value="1"/>
</dbReference>
<dbReference type="InterPro" id="IPR029044">
    <property type="entry name" value="Nucleotide-diphossugar_trans"/>
</dbReference>
<evidence type="ECO:0000256" key="2">
    <source>
        <dbReference type="ARBA" id="ARBA00012415"/>
    </source>
</evidence>
<keyword evidence="5 7" id="KW-0548">Nucleotidyltransferase</keyword>
<proteinExistence type="inferred from homology"/>
<dbReference type="KEGG" id="glo:Glov_0507"/>
<evidence type="ECO:0000256" key="3">
    <source>
        <dbReference type="ARBA" id="ARBA00019048"/>
    </source>
</evidence>
<comment type="catalytic activity">
    <reaction evidence="6 7">
        <text>alpha-D-glucose 1-phosphate + UTP + H(+) = UDP-alpha-D-glucose + diphosphate</text>
        <dbReference type="Rhea" id="RHEA:19889"/>
        <dbReference type="ChEBI" id="CHEBI:15378"/>
        <dbReference type="ChEBI" id="CHEBI:33019"/>
        <dbReference type="ChEBI" id="CHEBI:46398"/>
        <dbReference type="ChEBI" id="CHEBI:58601"/>
        <dbReference type="ChEBI" id="CHEBI:58885"/>
        <dbReference type="EC" id="2.7.7.9"/>
    </reaction>
</comment>
<evidence type="ECO:0000256" key="5">
    <source>
        <dbReference type="ARBA" id="ARBA00022695"/>
    </source>
</evidence>
<name>B3E2I2_TRIL1</name>
<gene>
    <name evidence="9" type="ordered locus">Glov_0507</name>
</gene>
<keyword evidence="10" id="KW-1185">Reference proteome</keyword>
<dbReference type="EC" id="2.7.7.9" evidence="2 7"/>
<dbReference type="HOGENOM" id="CLU_029499_1_2_7"/>
<dbReference type="Gene3D" id="3.90.550.10">
    <property type="entry name" value="Spore Coat Polysaccharide Biosynthesis Protein SpsA, Chain A"/>
    <property type="match status" value="1"/>
</dbReference>
<dbReference type="GO" id="GO:0006011">
    <property type="term" value="P:UDP-alpha-D-glucose metabolic process"/>
    <property type="evidence" value="ECO:0007669"/>
    <property type="project" value="InterPro"/>
</dbReference>
<dbReference type="SUPFAM" id="SSF53448">
    <property type="entry name" value="Nucleotide-diphospho-sugar transferases"/>
    <property type="match status" value="1"/>
</dbReference>
<dbReference type="GO" id="GO:0003983">
    <property type="term" value="F:UTP:glucose-1-phosphate uridylyltransferase activity"/>
    <property type="evidence" value="ECO:0007669"/>
    <property type="project" value="UniProtKB-EC"/>
</dbReference>
<dbReference type="NCBIfam" id="TIGR01099">
    <property type="entry name" value="galU"/>
    <property type="match status" value="1"/>
</dbReference>
<reference evidence="9 10" key="1">
    <citation type="submission" date="2008-05" db="EMBL/GenBank/DDBJ databases">
        <title>Complete sequence of chromosome of Geobacter lovleyi SZ.</title>
        <authorList>
            <consortium name="US DOE Joint Genome Institute"/>
            <person name="Lucas S."/>
            <person name="Copeland A."/>
            <person name="Lapidus A."/>
            <person name="Glavina del Rio T."/>
            <person name="Dalin E."/>
            <person name="Tice H."/>
            <person name="Bruce D."/>
            <person name="Goodwin L."/>
            <person name="Pitluck S."/>
            <person name="Chertkov O."/>
            <person name="Meincke L."/>
            <person name="Brettin T."/>
            <person name="Detter J.C."/>
            <person name="Han C."/>
            <person name="Tapia R."/>
            <person name="Kuske C.R."/>
            <person name="Schmutz J."/>
            <person name="Larimer F."/>
            <person name="Land M."/>
            <person name="Hauser L."/>
            <person name="Kyrpides N."/>
            <person name="Mikhailova N."/>
            <person name="Sung Y."/>
            <person name="Fletcher K.E."/>
            <person name="Ritalahti K.M."/>
            <person name="Loeffler F.E."/>
            <person name="Richardson P."/>
        </authorList>
    </citation>
    <scope>NUCLEOTIDE SEQUENCE [LARGE SCALE GENOMIC DNA]</scope>
    <source>
        <strain evidence="10">ATCC BAA-1151 / DSM 17278 / SZ</strain>
    </source>
</reference>
<dbReference type="AlphaFoldDB" id="B3E2I2"/>
<dbReference type="PANTHER" id="PTHR43197">
    <property type="entry name" value="UTP--GLUCOSE-1-PHOSPHATE URIDYLYLTRANSFERASE"/>
    <property type="match status" value="1"/>
</dbReference>
<evidence type="ECO:0000256" key="1">
    <source>
        <dbReference type="ARBA" id="ARBA00006890"/>
    </source>
</evidence>
<evidence type="ECO:0000256" key="7">
    <source>
        <dbReference type="RuleBase" id="RU361259"/>
    </source>
</evidence>
<organism evidence="9 10">
    <name type="scientific">Trichlorobacter lovleyi (strain ATCC BAA-1151 / DSM 17278 / SZ)</name>
    <name type="common">Geobacter lovleyi</name>
    <dbReference type="NCBI Taxonomy" id="398767"/>
    <lineage>
        <taxon>Bacteria</taxon>
        <taxon>Pseudomonadati</taxon>
        <taxon>Thermodesulfobacteriota</taxon>
        <taxon>Desulfuromonadia</taxon>
        <taxon>Geobacterales</taxon>
        <taxon>Geobacteraceae</taxon>
        <taxon>Trichlorobacter</taxon>
    </lineage>
</organism>
<dbReference type="PANTHER" id="PTHR43197:SF1">
    <property type="entry name" value="UTP--GLUCOSE-1-PHOSPHATE URIDYLYLTRANSFERASE"/>
    <property type="match status" value="1"/>
</dbReference>
<dbReference type="CDD" id="cd02541">
    <property type="entry name" value="UGPase_prokaryotic"/>
    <property type="match status" value="1"/>
</dbReference>
<dbReference type="Proteomes" id="UP000002420">
    <property type="component" value="Chromosome"/>
</dbReference>
<evidence type="ECO:0000259" key="8">
    <source>
        <dbReference type="Pfam" id="PF00483"/>
    </source>
</evidence>
<dbReference type="OrthoDB" id="9803306at2"/>
<evidence type="ECO:0000256" key="4">
    <source>
        <dbReference type="ARBA" id="ARBA00022679"/>
    </source>
</evidence>